<dbReference type="EMBL" id="JAQQWP010000010">
    <property type="protein sequence ID" value="KAK8096971.1"/>
    <property type="molecule type" value="Genomic_DNA"/>
</dbReference>
<evidence type="ECO:0000256" key="3">
    <source>
        <dbReference type="ARBA" id="ARBA00023098"/>
    </source>
</evidence>
<keyword evidence="7" id="KW-1185">Reference proteome</keyword>
<name>A0AAW0QAP4_9PEZI</name>
<comment type="caution">
    <text evidence="6">The sequence shown here is derived from an EMBL/GenBank/DDBJ whole genome shotgun (WGS) entry which is preliminary data.</text>
</comment>
<reference evidence="6 7" key="1">
    <citation type="submission" date="2023-01" db="EMBL/GenBank/DDBJ databases">
        <title>Analysis of 21 Apiospora genomes using comparative genomics revels a genus with tremendous synthesis potential of carbohydrate active enzymes and secondary metabolites.</title>
        <authorList>
            <person name="Sorensen T."/>
        </authorList>
    </citation>
    <scope>NUCLEOTIDE SEQUENCE [LARGE SCALE GENOMIC DNA]</scope>
    <source>
        <strain evidence="6 7">CBS 117206</strain>
    </source>
</reference>
<evidence type="ECO:0000313" key="7">
    <source>
        <dbReference type="Proteomes" id="UP001392437"/>
    </source>
</evidence>
<dbReference type="GO" id="GO:0003847">
    <property type="term" value="F:1-alkyl-2-acetylglycerophosphocholine esterase activity"/>
    <property type="evidence" value="ECO:0007669"/>
    <property type="project" value="UniProtKB-UniRule"/>
</dbReference>
<proteinExistence type="inferred from homology"/>
<protein>
    <recommendedName>
        <fullName evidence="4">Putative phospholipase</fullName>
        <ecNumber evidence="4">3.1.1.47</ecNumber>
    </recommendedName>
</protein>
<comment type="catalytic activity">
    <reaction evidence="4">
        <text>a 1-O-alkyl-2-acetyl-sn-glycero-3-phosphocholine + H2O = a 1-O-alkyl-sn-glycero-3-phosphocholine + acetate + H(+)</text>
        <dbReference type="Rhea" id="RHEA:17777"/>
        <dbReference type="ChEBI" id="CHEBI:15377"/>
        <dbReference type="ChEBI" id="CHEBI:15378"/>
        <dbReference type="ChEBI" id="CHEBI:30089"/>
        <dbReference type="ChEBI" id="CHEBI:30909"/>
        <dbReference type="ChEBI" id="CHEBI:36707"/>
        <dbReference type="EC" id="3.1.1.47"/>
    </reaction>
</comment>
<evidence type="ECO:0000256" key="2">
    <source>
        <dbReference type="ARBA" id="ARBA00022963"/>
    </source>
</evidence>
<accession>A0AAW0QAP4</accession>
<organism evidence="6 7">
    <name type="scientific">Apiospora kogelbergensis</name>
    <dbReference type="NCBI Taxonomy" id="1337665"/>
    <lineage>
        <taxon>Eukaryota</taxon>
        <taxon>Fungi</taxon>
        <taxon>Dikarya</taxon>
        <taxon>Ascomycota</taxon>
        <taxon>Pezizomycotina</taxon>
        <taxon>Sordariomycetes</taxon>
        <taxon>Xylariomycetidae</taxon>
        <taxon>Amphisphaeriales</taxon>
        <taxon>Apiosporaceae</taxon>
        <taxon>Apiospora</taxon>
    </lineage>
</organism>
<dbReference type="Proteomes" id="UP001392437">
    <property type="component" value="Unassembled WGS sequence"/>
</dbReference>
<dbReference type="Gene3D" id="3.40.50.1820">
    <property type="entry name" value="alpha/beta hydrolase"/>
    <property type="match status" value="1"/>
</dbReference>
<dbReference type="GO" id="GO:0016042">
    <property type="term" value="P:lipid catabolic process"/>
    <property type="evidence" value="ECO:0007669"/>
    <property type="project" value="UniProtKB-KW"/>
</dbReference>
<dbReference type="AlphaFoldDB" id="A0AAW0QAP4"/>
<evidence type="ECO:0000256" key="1">
    <source>
        <dbReference type="ARBA" id="ARBA00022801"/>
    </source>
</evidence>
<comment type="similarity">
    <text evidence="4">Belongs to the serine esterase family.</text>
</comment>
<dbReference type="SUPFAM" id="SSF53474">
    <property type="entry name" value="alpha/beta-Hydrolases"/>
    <property type="match status" value="1"/>
</dbReference>
<keyword evidence="2 4" id="KW-0442">Lipid degradation</keyword>
<evidence type="ECO:0000313" key="6">
    <source>
        <dbReference type="EMBL" id="KAK8096971.1"/>
    </source>
</evidence>
<gene>
    <name evidence="6" type="ORF">PG999_012915</name>
</gene>
<dbReference type="Pfam" id="PF03403">
    <property type="entry name" value="PAF-AH_p_II"/>
    <property type="match status" value="1"/>
</dbReference>
<sequence length="574" mass="62337">MAASYLSKLNPVPGFDEYSGPYKVGTIDVEIPITELESPAPAPANSEPIETVQFRVFYPTQPKSTGKRITWLPAPQRDHLTAYIKFLGIGSLVAQAVSFLPRHLHYTTIPVIKNAPILEPETPNKRWPAAIFSHGLGGSRNAYSQIVGSLASHGVVVICPEHRDGSAVASFVRIPSEQNRYFVRNTRRLIPYVQISHEASDEVYAQRCSQLRIRMWELGLIHDALLKIDKGTKLSNLNASTPNESMTQFANQLHIHDPGSIIFAGHSFGAATTVQFLKSVYYAGNPALDSVAEPLYAPDEKSAICQQITPKNVTILLDLWCFPLLAKSLKPLFDLPLPVYDDVPGAPGGNGLLAVESQDFYKWKEHLHVTAHVLSPDPSAETVEPTAYERPSGVKMAEPNFFYVHNSAHLNQSDFGVLFPWLTKKVFGSDSPERALRLNLRAILQVLRVNGVPGIARTWVGDLVEGTDAGAKAEVTKGVAGAEAGNKAADDGIYDDRAIFARVAEAGPVEAWSWIDIVGMGDSADSNSDVSISSKQQDSDAVKAQEPGMANRIEPQVSESVAVQAAMSPVAATS</sequence>
<dbReference type="PANTHER" id="PTHR10272">
    <property type="entry name" value="PLATELET-ACTIVATING FACTOR ACETYLHYDROLASE"/>
    <property type="match status" value="1"/>
</dbReference>
<keyword evidence="1 4" id="KW-0378">Hydrolase</keyword>
<evidence type="ECO:0000256" key="5">
    <source>
        <dbReference type="SAM" id="MobiDB-lite"/>
    </source>
</evidence>
<feature type="region of interest" description="Disordered" evidence="5">
    <location>
        <begin position="526"/>
        <end position="561"/>
    </location>
</feature>
<dbReference type="EC" id="3.1.1.47" evidence="4"/>
<dbReference type="InterPro" id="IPR016715">
    <property type="entry name" value="PAF_acetylhydro_eukaryote"/>
</dbReference>
<dbReference type="PIRSF" id="PIRSF018169">
    <property type="entry name" value="PAF_acetylhydrolase"/>
    <property type="match status" value="1"/>
</dbReference>
<dbReference type="InterPro" id="IPR029058">
    <property type="entry name" value="AB_hydrolase_fold"/>
</dbReference>
<dbReference type="PANTHER" id="PTHR10272:SF7">
    <property type="entry name" value="PHOSPHOLIPASE-RELATED"/>
    <property type="match status" value="1"/>
</dbReference>
<keyword evidence="3 4" id="KW-0443">Lipid metabolism</keyword>
<evidence type="ECO:0000256" key="4">
    <source>
        <dbReference type="PIRNR" id="PIRNR018169"/>
    </source>
</evidence>